<evidence type="ECO:0008006" key="3">
    <source>
        <dbReference type="Google" id="ProtNLM"/>
    </source>
</evidence>
<sequence>MVAHTMVPSTSSLWKVLYHHDWHGEAEATAQTLPVLMLHGSADLTAPLTEAQNLAKGRATRELHVRGGVDHHPWLRAPRDCLEHIEQWLSNFREQPP</sequence>
<protein>
    <recommendedName>
        <fullName evidence="3">Peptidase S9 prolyl oligopeptidase catalytic domain-containing protein</fullName>
    </recommendedName>
</protein>
<accession>A0ABZ0D134</accession>
<dbReference type="RefSeq" id="WP_316703800.1">
    <property type="nucleotide sequence ID" value="NZ_CP136336.1"/>
</dbReference>
<dbReference type="Gene3D" id="3.40.50.1820">
    <property type="entry name" value="alpha/beta hydrolase"/>
    <property type="match status" value="1"/>
</dbReference>
<organism evidence="1 2">
    <name type="scientific">Piscinibacter gummiphilus</name>
    <dbReference type="NCBI Taxonomy" id="946333"/>
    <lineage>
        <taxon>Bacteria</taxon>
        <taxon>Pseudomonadati</taxon>
        <taxon>Pseudomonadota</taxon>
        <taxon>Betaproteobacteria</taxon>
        <taxon>Burkholderiales</taxon>
        <taxon>Sphaerotilaceae</taxon>
        <taxon>Piscinibacter</taxon>
    </lineage>
</organism>
<evidence type="ECO:0000313" key="2">
    <source>
        <dbReference type="Proteomes" id="UP001303946"/>
    </source>
</evidence>
<evidence type="ECO:0000313" key="1">
    <source>
        <dbReference type="EMBL" id="WOB10877.1"/>
    </source>
</evidence>
<gene>
    <name evidence="1" type="ORF">RXV79_12670</name>
</gene>
<dbReference type="Proteomes" id="UP001303946">
    <property type="component" value="Chromosome"/>
</dbReference>
<proteinExistence type="predicted"/>
<dbReference type="SUPFAM" id="SSF53474">
    <property type="entry name" value="alpha/beta-Hydrolases"/>
    <property type="match status" value="1"/>
</dbReference>
<keyword evidence="2" id="KW-1185">Reference proteome</keyword>
<reference evidence="1 2" key="1">
    <citation type="submission" date="2023-10" db="EMBL/GenBank/DDBJ databases">
        <title>Bacteria for the degradation of biodegradable plastic PBAT(Polybutylene adipate terephthalate).</title>
        <authorList>
            <person name="Weon H.-Y."/>
            <person name="Yeon J."/>
        </authorList>
    </citation>
    <scope>NUCLEOTIDE SEQUENCE [LARGE SCALE GENOMIC DNA]</scope>
    <source>
        <strain evidence="1 2">SBD 7-3</strain>
    </source>
</reference>
<dbReference type="EMBL" id="CP136336">
    <property type="protein sequence ID" value="WOB10877.1"/>
    <property type="molecule type" value="Genomic_DNA"/>
</dbReference>
<name>A0ABZ0D134_9BURK</name>
<dbReference type="InterPro" id="IPR029058">
    <property type="entry name" value="AB_hydrolase_fold"/>
</dbReference>